<dbReference type="EMBL" id="KZ293469">
    <property type="protein sequence ID" value="PBK62134.1"/>
    <property type="molecule type" value="Genomic_DNA"/>
</dbReference>
<protein>
    <submittedName>
        <fullName evidence="1">Uncharacterized protein</fullName>
    </submittedName>
</protein>
<reference evidence="2" key="1">
    <citation type="journal article" date="2017" name="Nat. Ecol. Evol.">
        <title>Genome expansion and lineage-specific genetic innovations in the forest pathogenic fungi Armillaria.</title>
        <authorList>
            <person name="Sipos G."/>
            <person name="Prasanna A.N."/>
            <person name="Walter M.C."/>
            <person name="O'Connor E."/>
            <person name="Balint B."/>
            <person name="Krizsan K."/>
            <person name="Kiss B."/>
            <person name="Hess J."/>
            <person name="Varga T."/>
            <person name="Slot J."/>
            <person name="Riley R."/>
            <person name="Boka B."/>
            <person name="Rigling D."/>
            <person name="Barry K."/>
            <person name="Lee J."/>
            <person name="Mihaltcheva S."/>
            <person name="LaButti K."/>
            <person name="Lipzen A."/>
            <person name="Waldron R."/>
            <person name="Moloney N.M."/>
            <person name="Sperisen C."/>
            <person name="Kredics L."/>
            <person name="Vagvoelgyi C."/>
            <person name="Patrignani A."/>
            <person name="Fitzpatrick D."/>
            <person name="Nagy I."/>
            <person name="Doyle S."/>
            <person name="Anderson J.B."/>
            <person name="Grigoriev I.V."/>
            <person name="Gueldener U."/>
            <person name="Muensterkoetter M."/>
            <person name="Nagy L.G."/>
        </authorList>
    </citation>
    <scope>NUCLEOTIDE SEQUENCE [LARGE SCALE GENOMIC DNA]</scope>
    <source>
        <strain evidence="2">28-4</strain>
    </source>
</reference>
<dbReference type="AlphaFoldDB" id="A0A2H3AZN3"/>
<keyword evidence="2" id="KW-1185">Reference proteome</keyword>
<sequence>MPASKASSDSMVTLSSPDPQRGVMDRKIKATVVFAVHFHYVVSLDSICFVTSHTVGTIESLCPTFHSGIYRTIELAGELNGKIIFTEVYFDAEKKDSALLGTQFPVAFVGCTYTIKYPTLCIPCSVWVVVNFFAQSLKLPEVCTPYPVQKFARLPNESAKWL</sequence>
<evidence type="ECO:0000313" key="1">
    <source>
        <dbReference type="EMBL" id="PBK62134.1"/>
    </source>
</evidence>
<name>A0A2H3AZN3_9AGAR</name>
<evidence type="ECO:0000313" key="2">
    <source>
        <dbReference type="Proteomes" id="UP000218334"/>
    </source>
</evidence>
<gene>
    <name evidence="1" type="ORF">ARMSODRAFT_980922</name>
</gene>
<accession>A0A2H3AZN3</accession>
<organism evidence="1 2">
    <name type="scientific">Armillaria solidipes</name>
    <dbReference type="NCBI Taxonomy" id="1076256"/>
    <lineage>
        <taxon>Eukaryota</taxon>
        <taxon>Fungi</taxon>
        <taxon>Dikarya</taxon>
        <taxon>Basidiomycota</taxon>
        <taxon>Agaricomycotina</taxon>
        <taxon>Agaricomycetes</taxon>
        <taxon>Agaricomycetidae</taxon>
        <taxon>Agaricales</taxon>
        <taxon>Marasmiineae</taxon>
        <taxon>Physalacriaceae</taxon>
        <taxon>Armillaria</taxon>
    </lineage>
</organism>
<proteinExistence type="predicted"/>
<dbReference type="Proteomes" id="UP000218334">
    <property type="component" value="Unassembled WGS sequence"/>
</dbReference>